<dbReference type="Pfam" id="PF02254">
    <property type="entry name" value="TrkA_N"/>
    <property type="match status" value="1"/>
</dbReference>
<protein>
    <submittedName>
        <fullName evidence="3">Trk system potassium uptake protein TrkA</fullName>
    </submittedName>
</protein>
<evidence type="ECO:0000313" key="3">
    <source>
        <dbReference type="EMBL" id="SHF12516.1"/>
    </source>
</evidence>
<dbReference type="InterPro" id="IPR036721">
    <property type="entry name" value="RCK_C_sf"/>
</dbReference>
<dbReference type="Gene3D" id="3.30.70.1450">
    <property type="entry name" value="Regulator of K+ conductance, C-terminal domain"/>
    <property type="match status" value="1"/>
</dbReference>
<dbReference type="InterPro" id="IPR036291">
    <property type="entry name" value="NAD(P)-bd_dom_sf"/>
</dbReference>
<dbReference type="EMBL" id="FQTY01000021">
    <property type="protein sequence ID" value="SHF12516.1"/>
    <property type="molecule type" value="Genomic_DNA"/>
</dbReference>
<dbReference type="InterPro" id="IPR050721">
    <property type="entry name" value="Trk_Ktr_HKT_K-transport"/>
</dbReference>
<evidence type="ECO:0000259" key="2">
    <source>
        <dbReference type="PROSITE" id="PS51202"/>
    </source>
</evidence>
<evidence type="ECO:0000259" key="1">
    <source>
        <dbReference type="PROSITE" id="PS51201"/>
    </source>
</evidence>
<dbReference type="GeneID" id="90994578"/>
<dbReference type="GO" id="GO:0006813">
    <property type="term" value="P:potassium ion transport"/>
    <property type="evidence" value="ECO:0007669"/>
    <property type="project" value="InterPro"/>
</dbReference>
<dbReference type="RefSeq" id="WP_072977589.1">
    <property type="nucleotide sequence ID" value="NZ_FQTY01000021.1"/>
</dbReference>
<name>A0A1M4Z4K4_9FIRM</name>
<dbReference type="Gene3D" id="3.40.50.720">
    <property type="entry name" value="NAD(P)-binding Rossmann-like Domain"/>
    <property type="match status" value="1"/>
</dbReference>
<dbReference type="STRING" id="1123404.SAMN02745784_02892"/>
<feature type="domain" description="RCK C-terminal" evidence="2">
    <location>
        <begin position="134"/>
        <end position="218"/>
    </location>
</feature>
<reference evidence="4" key="1">
    <citation type="submission" date="2016-11" db="EMBL/GenBank/DDBJ databases">
        <authorList>
            <person name="Varghese N."/>
            <person name="Submissions S."/>
        </authorList>
    </citation>
    <scope>NUCLEOTIDE SEQUENCE [LARGE SCALE GENOMIC DNA]</scope>
    <source>
        <strain evidence="4">DSM 18095</strain>
    </source>
</reference>
<dbReference type="SUPFAM" id="SSF51735">
    <property type="entry name" value="NAD(P)-binding Rossmann-fold domains"/>
    <property type="match status" value="1"/>
</dbReference>
<dbReference type="Pfam" id="PF02080">
    <property type="entry name" value="TrkA_C"/>
    <property type="match status" value="1"/>
</dbReference>
<dbReference type="InterPro" id="IPR003148">
    <property type="entry name" value="RCK_N"/>
</dbReference>
<dbReference type="PANTHER" id="PTHR43833:SF7">
    <property type="entry name" value="KTR SYSTEM POTASSIUM UPTAKE PROTEIN C"/>
    <property type="match status" value="1"/>
</dbReference>
<dbReference type="SUPFAM" id="SSF116726">
    <property type="entry name" value="TrkA C-terminal domain-like"/>
    <property type="match status" value="1"/>
</dbReference>
<gene>
    <name evidence="3" type="ORF">SAMN02745784_02892</name>
</gene>
<evidence type="ECO:0000313" key="4">
    <source>
        <dbReference type="Proteomes" id="UP000184114"/>
    </source>
</evidence>
<organism evidence="3 4">
    <name type="scientific">Tissierella praeacuta DSM 18095</name>
    <dbReference type="NCBI Taxonomy" id="1123404"/>
    <lineage>
        <taxon>Bacteria</taxon>
        <taxon>Bacillati</taxon>
        <taxon>Bacillota</taxon>
        <taxon>Tissierellia</taxon>
        <taxon>Tissierellales</taxon>
        <taxon>Tissierellaceae</taxon>
        <taxon>Tissierella</taxon>
    </lineage>
</organism>
<dbReference type="PROSITE" id="PS51202">
    <property type="entry name" value="RCK_C"/>
    <property type="match status" value="1"/>
</dbReference>
<dbReference type="InterPro" id="IPR006037">
    <property type="entry name" value="RCK_C"/>
</dbReference>
<proteinExistence type="predicted"/>
<dbReference type="PROSITE" id="PS51201">
    <property type="entry name" value="RCK_N"/>
    <property type="match status" value="1"/>
</dbReference>
<sequence>MKSFVVIGCGRFGSSIARTLYSLGNEVLAIDSSEEIIKEISEEVTHAVQADVMDETVLMDLGLRNFDVAVVAIGSDIEASIMATLVVKDLGIDKVIAKAQSELHGKVLSKIGADKIIFPERDMGVRVAHNLASTNILDFIELSPDYSILEIAALKEWEEKSLAQLRLPSKYGINVMAIKRGDSIKVSPNGEVIIKKDDILVIIGNTKDIKRVEQRAGE</sequence>
<dbReference type="PANTHER" id="PTHR43833">
    <property type="entry name" value="POTASSIUM CHANNEL PROTEIN 2-RELATED-RELATED"/>
    <property type="match status" value="1"/>
</dbReference>
<keyword evidence="4" id="KW-1185">Reference proteome</keyword>
<accession>A0A1M4Z4K4</accession>
<dbReference type="AlphaFoldDB" id="A0A1M4Z4K4"/>
<feature type="domain" description="RCK N-terminal" evidence="1">
    <location>
        <begin position="1"/>
        <end position="117"/>
    </location>
</feature>
<dbReference type="GO" id="GO:0008324">
    <property type="term" value="F:monoatomic cation transmembrane transporter activity"/>
    <property type="evidence" value="ECO:0007669"/>
    <property type="project" value="InterPro"/>
</dbReference>
<dbReference type="Proteomes" id="UP000184114">
    <property type="component" value="Unassembled WGS sequence"/>
</dbReference>